<dbReference type="Proteomes" id="UP000060699">
    <property type="component" value="Chromosome"/>
</dbReference>
<feature type="region of interest" description="Disordered" evidence="1">
    <location>
        <begin position="1"/>
        <end position="26"/>
    </location>
</feature>
<dbReference type="GO" id="GO:0031419">
    <property type="term" value="F:cobalamin binding"/>
    <property type="evidence" value="ECO:0007669"/>
    <property type="project" value="InterPro"/>
</dbReference>
<dbReference type="GO" id="GO:0046872">
    <property type="term" value="F:metal ion binding"/>
    <property type="evidence" value="ECO:0007669"/>
    <property type="project" value="InterPro"/>
</dbReference>
<dbReference type="InterPro" id="IPR003759">
    <property type="entry name" value="Cbl-bd_cap"/>
</dbReference>
<dbReference type="Gene3D" id="3.40.50.280">
    <property type="entry name" value="Cobalamin-binding domain"/>
    <property type="match status" value="1"/>
</dbReference>
<reference evidence="2 3" key="1">
    <citation type="submission" date="2015-12" db="EMBL/GenBank/DDBJ databases">
        <title>Complete genome of Roseateles depolymerans KCTC 42856.</title>
        <authorList>
            <person name="Kim K.M."/>
        </authorList>
    </citation>
    <scope>NUCLEOTIDE SEQUENCE [LARGE SCALE GENOMIC DNA]</scope>
    <source>
        <strain evidence="2 3">KCTC 42856</strain>
    </source>
</reference>
<gene>
    <name evidence="2" type="ORF">RD2015_1016</name>
</gene>
<proteinExistence type="predicted"/>
<evidence type="ECO:0000256" key="1">
    <source>
        <dbReference type="SAM" id="MobiDB-lite"/>
    </source>
</evidence>
<dbReference type="CDD" id="cd02065">
    <property type="entry name" value="B12-binding_like"/>
    <property type="match status" value="1"/>
</dbReference>
<feature type="compositionally biased region" description="Basic and acidic residues" evidence="1">
    <location>
        <begin position="17"/>
        <end position="26"/>
    </location>
</feature>
<sequence>MAGWTTNRQAKRPLQRRRADMEAAPDRAVRGAVDALTINALLAARDDSQDGPPARAAPHLDDAAEDQLTRLVEAEIIPRLMLLHRVPSLGAVKPPPRFVPTHAHVLKLSELAVQGDADAAPTYMRGLVAQGATPEQVFLDLLSASARYMGELWEEDRYSFSEVTIGLWRLQRVLHDHAQRDLPMFRGPGASRRCMLAAEPGTQHTFGLSIVAEFFTRGGWQVQCEPMASWHQMKRQLACEHFDVFGLSIASSETIPQIASAILDIRRVSANTKLVVMVGGPMAAQLPDLAQRCGADAMAINAQAAVDLANAWLEADVRHA</sequence>
<dbReference type="AlphaFoldDB" id="A0A0U3CVZ4"/>
<dbReference type="Pfam" id="PF02310">
    <property type="entry name" value="B12-binding"/>
    <property type="match status" value="1"/>
</dbReference>
<name>A0A0U3CVZ4_9BURK</name>
<dbReference type="SUPFAM" id="SSF52242">
    <property type="entry name" value="Cobalamin (vitamin B12)-binding domain"/>
    <property type="match status" value="1"/>
</dbReference>
<evidence type="ECO:0000313" key="3">
    <source>
        <dbReference type="Proteomes" id="UP000060699"/>
    </source>
</evidence>
<evidence type="ECO:0000313" key="2">
    <source>
        <dbReference type="EMBL" id="ALV05510.1"/>
    </source>
</evidence>
<dbReference type="STRING" id="76731.RD2015_1016"/>
<organism evidence="2 3">
    <name type="scientific">Roseateles depolymerans</name>
    <dbReference type="NCBI Taxonomy" id="76731"/>
    <lineage>
        <taxon>Bacteria</taxon>
        <taxon>Pseudomonadati</taxon>
        <taxon>Pseudomonadota</taxon>
        <taxon>Betaproteobacteria</taxon>
        <taxon>Burkholderiales</taxon>
        <taxon>Sphaerotilaceae</taxon>
        <taxon>Roseateles</taxon>
    </lineage>
</organism>
<dbReference type="RefSeq" id="WP_147307100.1">
    <property type="nucleotide sequence ID" value="NZ_CP013729.1"/>
</dbReference>
<dbReference type="InterPro" id="IPR006158">
    <property type="entry name" value="Cobalamin-bd"/>
</dbReference>
<accession>A0A0U3CVZ4</accession>
<dbReference type="PROSITE" id="PS51332">
    <property type="entry name" value="B12_BINDING"/>
    <property type="match status" value="1"/>
</dbReference>
<keyword evidence="3" id="KW-1185">Reference proteome</keyword>
<dbReference type="InterPro" id="IPR036724">
    <property type="entry name" value="Cobalamin-bd_sf"/>
</dbReference>
<protein>
    <submittedName>
        <fullName evidence="2">PpaA</fullName>
    </submittedName>
</protein>
<dbReference type="EMBL" id="CP013729">
    <property type="protein sequence ID" value="ALV05510.1"/>
    <property type="molecule type" value="Genomic_DNA"/>
</dbReference>
<dbReference type="Pfam" id="PF02607">
    <property type="entry name" value="B12-binding_2"/>
    <property type="match status" value="1"/>
</dbReference>
<dbReference type="KEGG" id="rdp:RD2015_1016"/>
<dbReference type="OrthoDB" id="8561005at2"/>